<dbReference type="Pfam" id="PF00512">
    <property type="entry name" value="HisKA"/>
    <property type="match status" value="1"/>
</dbReference>
<dbReference type="CDD" id="cd00082">
    <property type="entry name" value="HisKA"/>
    <property type="match status" value="1"/>
</dbReference>
<sequence>MKKDGTAVILVVEDESIVALDIKNHLLRFGYGTMGPVSSAEAAFSEINRQVPDLVLMDIKIHGNMDGIEASRIIREKYHRPVILLTAFADDQTLDRAKMSGPFGYILKPFNERELKTTIEMALYRHRMEVRLHESEERYRRLFEEDLSGDFIADGEGKILDCNPAFLSLFGFRSREDVFGLNINTLFSETKRHEERWEALREEGVIRLQEFEILRQDGSVAAVLGNMVGNFDEEGNLQNLHGYLIDTTEIKSLEEQLRQAQKMEAIGRMAGGIAHDFNNLLTVILGYITLVNEKYLENEPLENELEGIRTAAGKATRLTRQLLAFSRQQVLNPEVVDTNVLINDLEKMLRRLVHEDINLSIFAAAENPKIYVDPGQIEQVLLNMVVNARDAMGARGKLTIESRNERLTEPIASPLGSIPEGDYCVIEVEDNGKGIPEDQLSLIFEPFFTTKPADKGTGLGLSTVYGIVKQSRGFINVRSQINKGTSFQIFFPVTDKLLRKEQIDIPEIEKYVGSENILLVEDDNAVRAVAMSILKRAGYSVVEAGNAGEALLICEQNGSEIQLLITDYIMPHMTGDQLILRLRSIVPGLPSIIMSGYMKRVNSEKLETDAILSKPFKPEELLRLVRTVLDSQD</sequence>
<feature type="modified residue" description="4-aspartylphosphate" evidence="4">
    <location>
        <position position="567"/>
    </location>
</feature>
<dbReference type="SUPFAM" id="SSF55874">
    <property type="entry name" value="ATPase domain of HSP90 chaperone/DNA topoisomerase II/histidine kinase"/>
    <property type="match status" value="1"/>
</dbReference>
<evidence type="ECO:0000256" key="2">
    <source>
        <dbReference type="ARBA" id="ARBA00012438"/>
    </source>
</evidence>
<dbReference type="PANTHER" id="PTHR43065:SF42">
    <property type="entry name" value="TWO-COMPONENT SENSOR PPRA"/>
    <property type="match status" value="1"/>
</dbReference>
<organism evidence="9 10">
    <name type="scientific">Marispirochaeta aestuarii</name>
    <dbReference type="NCBI Taxonomy" id="1963862"/>
    <lineage>
        <taxon>Bacteria</taxon>
        <taxon>Pseudomonadati</taxon>
        <taxon>Spirochaetota</taxon>
        <taxon>Spirochaetia</taxon>
        <taxon>Spirochaetales</taxon>
        <taxon>Spirochaetaceae</taxon>
        <taxon>Marispirochaeta</taxon>
    </lineage>
</organism>
<dbReference type="InterPro" id="IPR004358">
    <property type="entry name" value="Sig_transdc_His_kin-like_C"/>
</dbReference>
<dbReference type="GO" id="GO:0000155">
    <property type="term" value="F:phosphorelay sensor kinase activity"/>
    <property type="evidence" value="ECO:0007669"/>
    <property type="project" value="InterPro"/>
</dbReference>
<feature type="modified residue" description="4-aspartylphosphate" evidence="4">
    <location>
        <position position="58"/>
    </location>
</feature>
<gene>
    <name evidence="9" type="ORF">B4O97_03000</name>
</gene>
<dbReference type="SMART" id="SM00387">
    <property type="entry name" value="HATPase_c"/>
    <property type="match status" value="1"/>
</dbReference>
<dbReference type="SMART" id="SM00091">
    <property type="entry name" value="PAS"/>
    <property type="match status" value="1"/>
</dbReference>
<accession>A0A1Y1S162</accession>
<dbReference type="InterPro" id="IPR000014">
    <property type="entry name" value="PAS"/>
</dbReference>
<dbReference type="Pfam" id="PF02518">
    <property type="entry name" value="HATPase_c"/>
    <property type="match status" value="1"/>
</dbReference>
<dbReference type="SMART" id="SM00388">
    <property type="entry name" value="HisKA"/>
    <property type="match status" value="1"/>
</dbReference>
<dbReference type="EMBL" id="MWQY01000003">
    <property type="protein sequence ID" value="ORC37173.1"/>
    <property type="molecule type" value="Genomic_DNA"/>
</dbReference>
<keyword evidence="10" id="KW-1185">Reference proteome</keyword>
<dbReference type="SUPFAM" id="SSF52172">
    <property type="entry name" value="CheY-like"/>
    <property type="match status" value="2"/>
</dbReference>
<dbReference type="SUPFAM" id="SSF47384">
    <property type="entry name" value="Homodimeric domain of signal transducing histidine kinase"/>
    <property type="match status" value="1"/>
</dbReference>
<evidence type="ECO:0000256" key="1">
    <source>
        <dbReference type="ARBA" id="ARBA00000085"/>
    </source>
</evidence>
<comment type="catalytic activity">
    <reaction evidence="1">
        <text>ATP + protein L-histidine = ADP + protein N-phospho-L-histidine.</text>
        <dbReference type="EC" id="2.7.13.3"/>
    </reaction>
</comment>
<dbReference type="InterPro" id="IPR003661">
    <property type="entry name" value="HisK_dim/P_dom"/>
</dbReference>
<feature type="domain" description="Histidine kinase" evidence="5">
    <location>
        <begin position="272"/>
        <end position="495"/>
    </location>
</feature>
<reference evidence="9 10" key="1">
    <citation type="submission" date="2017-03" db="EMBL/GenBank/DDBJ databases">
        <title>Draft Genome sequence of Marispirochaeta sp. strain JC444.</title>
        <authorList>
            <person name="Shivani Y."/>
            <person name="Subhash Y."/>
            <person name="Sasikala C."/>
            <person name="Ramana C."/>
        </authorList>
    </citation>
    <scope>NUCLEOTIDE SEQUENCE [LARGE SCALE GENOMIC DNA]</scope>
    <source>
        <strain evidence="9 10">JC444</strain>
    </source>
</reference>
<dbReference type="OrthoDB" id="6192248at2"/>
<evidence type="ECO:0000259" key="6">
    <source>
        <dbReference type="PROSITE" id="PS50110"/>
    </source>
</evidence>
<dbReference type="InterPro" id="IPR001789">
    <property type="entry name" value="Sig_transdc_resp-reg_receiver"/>
</dbReference>
<keyword evidence="3 4" id="KW-0597">Phosphoprotein</keyword>
<feature type="domain" description="PAS" evidence="7">
    <location>
        <begin position="135"/>
        <end position="176"/>
    </location>
</feature>
<dbReference type="RefSeq" id="WP_083048203.1">
    <property type="nucleotide sequence ID" value="NZ_MWQY01000003.1"/>
</dbReference>
<evidence type="ECO:0000259" key="5">
    <source>
        <dbReference type="PROSITE" id="PS50109"/>
    </source>
</evidence>
<proteinExistence type="predicted"/>
<comment type="caution">
    <text evidence="9">The sequence shown here is derived from an EMBL/GenBank/DDBJ whole genome shotgun (WGS) entry which is preliminary data.</text>
</comment>
<dbReference type="SUPFAM" id="SSF55785">
    <property type="entry name" value="PYP-like sensor domain (PAS domain)"/>
    <property type="match status" value="1"/>
</dbReference>
<keyword evidence="9" id="KW-0418">Kinase</keyword>
<feature type="domain" description="Response regulatory" evidence="6">
    <location>
        <begin position="516"/>
        <end position="629"/>
    </location>
</feature>
<evidence type="ECO:0000259" key="8">
    <source>
        <dbReference type="PROSITE" id="PS50113"/>
    </source>
</evidence>
<dbReference type="SMART" id="SM00448">
    <property type="entry name" value="REC"/>
    <property type="match status" value="2"/>
</dbReference>
<dbReference type="STRING" id="1963862.B4O97_03000"/>
<dbReference type="Gene3D" id="3.30.565.10">
    <property type="entry name" value="Histidine kinase-like ATPase, C-terminal domain"/>
    <property type="match status" value="1"/>
</dbReference>
<dbReference type="PROSITE" id="PS50113">
    <property type="entry name" value="PAC"/>
    <property type="match status" value="1"/>
</dbReference>
<dbReference type="Proteomes" id="UP000192343">
    <property type="component" value="Unassembled WGS sequence"/>
</dbReference>
<dbReference type="AlphaFoldDB" id="A0A1Y1S162"/>
<dbReference type="PRINTS" id="PR00344">
    <property type="entry name" value="BCTRLSENSOR"/>
</dbReference>
<name>A0A1Y1S162_9SPIO</name>
<dbReference type="CDD" id="cd17534">
    <property type="entry name" value="REC_DC-like"/>
    <property type="match status" value="1"/>
</dbReference>
<dbReference type="NCBIfam" id="TIGR00229">
    <property type="entry name" value="sensory_box"/>
    <property type="match status" value="1"/>
</dbReference>
<dbReference type="InterPro" id="IPR000700">
    <property type="entry name" value="PAS-assoc_C"/>
</dbReference>
<dbReference type="InterPro" id="IPR003594">
    <property type="entry name" value="HATPase_dom"/>
</dbReference>
<dbReference type="InterPro" id="IPR011006">
    <property type="entry name" value="CheY-like_superfamily"/>
</dbReference>
<evidence type="ECO:0000259" key="7">
    <source>
        <dbReference type="PROSITE" id="PS50112"/>
    </source>
</evidence>
<dbReference type="InterPro" id="IPR005467">
    <property type="entry name" value="His_kinase_dom"/>
</dbReference>
<dbReference type="Gene3D" id="3.40.50.2300">
    <property type="match status" value="2"/>
</dbReference>
<dbReference type="Gene3D" id="1.10.287.130">
    <property type="match status" value="1"/>
</dbReference>
<dbReference type="InterPro" id="IPR036097">
    <property type="entry name" value="HisK_dim/P_sf"/>
</dbReference>
<feature type="domain" description="Response regulatory" evidence="6">
    <location>
        <begin position="8"/>
        <end position="123"/>
    </location>
</feature>
<dbReference type="CDD" id="cd00130">
    <property type="entry name" value="PAS"/>
    <property type="match status" value="1"/>
</dbReference>
<dbReference type="Pfam" id="PF13426">
    <property type="entry name" value="PAS_9"/>
    <property type="match status" value="1"/>
</dbReference>
<dbReference type="EC" id="2.7.13.3" evidence="2"/>
<dbReference type="InterPro" id="IPR035965">
    <property type="entry name" value="PAS-like_dom_sf"/>
</dbReference>
<evidence type="ECO:0000256" key="4">
    <source>
        <dbReference type="PROSITE-ProRule" id="PRU00169"/>
    </source>
</evidence>
<feature type="domain" description="PAC" evidence="8">
    <location>
        <begin position="207"/>
        <end position="259"/>
    </location>
</feature>
<dbReference type="PROSITE" id="PS50110">
    <property type="entry name" value="RESPONSE_REGULATORY"/>
    <property type="match status" value="2"/>
</dbReference>
<dbReference type="Pfam" id="PF00072">
    <property type="entry name" value="Response_reg"/>
    <property type="match status" value="2"/>
</dbReference>
<evidence type="ECO:0000313" key="9">
    <source>
        <dbReference type="EMBL" id="ORC37173.1"/>
    </source>
</evidence>
<evidence type="ECO:0000313" key="10">
    <source>
        <dbReference type="Proteomes" id="UP000192343"/>
    </source>
</evidence>
<evidence type="ECO:0000256" key="3">
    <source>
        <dbReference type="ARBA" id="ARBA00022553"/>
    </source>
</evidence>
<protein>
    <recommendedName>
        <fullName evidence="2">histidine kinase</fullName>
        <ecNumber evidence="2">2.7.13.3</ecNumber>
    </recommendedName>
</protein>
<dbReference type="PROSITE" id="PS50109">
    <property type="entry name" value="HIS_KIN"/>
    <property type="match status" value="1"/>
</dbReference>
<dbReference type="PROSITE" id="PS50112">
    <property type="entry name" value="PAS"/>
    <property type="match status" value="1"/>
</dbReference>
<dbReference type="InterPro" id="IPR036890">
    <property type="entry name" value="HATPase_C_sf"/>
</dbReference>
<dbReference type="PANTHER" id="PTHR43065">
    <property type="entry name" value="SENSOR HISTIDINE KINASE"/>
    <property type="match status" value="1"/>
</dbReference>
<keyword evidence="9" id="KW-0808">Transferase</keyword>
<dbReference type="Gene3D" id="3.30.450.20">
    <property type="entry name" value="PAS domain"/>
    <property type="match status" value="1"/>
</dbReference>